<dbReference type="EMBL" id="DS480461">
    <property type="protein sequence ID" value="EDO15423.1"/>
    <property type="molecule type" value="Genomic_DNA"/>
</dbReference>
<dbReference type="Pfam" id="PF11051">
    <property type="entry name" value="Mannosyl_trans3"/>
    <property type="match status" value="1"/>
</dbReference>
<dbReference type="STRING" id="436907.A7TQP2"/>
<protein>
    <submittedName>
        <fullName evidence="11">Uncharacterized protein</fullName>
    </submittedName>
</protein>
<evidence type="ECO:0000256" key="9">
    <source>
        <dbReference type="ARBA" id="ARBA00023180"/>
    </source>
</evidence>
<dbReference type="eggNOG" id="ENOG502RZ48">
    <property type="taxonomic scope" value="Eukaryota"/>
</dbReference>
<keyword evidence="5 10" id="KW-0812">Transmembrane</keyword>
<accession>A7TQP2</accession>
<dbReference type="HOGENOM" id="CLU_015387_1_1_1"/>
<evidence type="ECO:0000256" key="7">
    <source>
        <dbReference type="ARBA" id="ARBA00022989"/>
    </source>
</evidence>
<dbReference type="GeneID" id="5543499"/>
<reference evidence="11 12" key="1">
    <citation type="journal article" date="2007" name="Proc. Natl. Acad. Sci. U.S.A.">
        <title>Independent sorting-out of thousands of duplicated gene pairs in two yeast species descended from a whole-genome duplication.</title>
        <authorList>
            <person name="Scannell D.R."/>
            <person name="Frank A.C."/>
            <person name="Conant G.C."/>
            <person name="Byrne K.P."/>
            <person name="Woolfit M."/>
            <person name="Wolfe K.H."/>
        </authorList>
    </citation>
    <scope>NUCLEOTIDE SEQUENCE [LARGE SCALE GENOMIC DNA]</scope>
    <source>
        <strain evidence="12">ATCC 22028 / DSM 70294 / BCRC 21397 / CBS 2163 / NBRC 10782 / NRRL Y-8283 / UCD 57-17</strain>
    </source>
</reference>
<keyword evidence="4" id="KW-0808">Transferase</keyword>
<evidence type="ECO:0000256" key="4">
    <source>
        <dbReference type="ARBA" id="ARBA00022679"/>
    </source>
</evidence>
<keyword evidence="3" id="KW-0328">Glycosyltransferase</keyword>
<dbReference type="PANTHER" id="PTHR31392:SF1">
    <property type="entry name" value="ALPHA-1,3-MANNOSYLTRANSFERASE MNN1-RELATED"/>
    <property type="match status" value="1"/>
</dbReference>
<dbReference type="PhylomeDB" id="A7TQP2"/>
<dbReference type="InParanoid" id="A7TQP2"/>
<evidence type="ECO:0000313" key="11">
    <source>
        <dbReference type="EMBL" id="EDO15423.1"/>
    </source>
</evidence>
<dbReference type="GO" id="GO:0016020">
    <property type="term" value="C:membrane"/>
    <property type="evidence" value="ECO:0007669"/>
    <property type="project" value="UniProtKB-SubCell"/>
</dbReference>
<dbReference type="InterPro" id="IPR029044">
    <property type="entry name" value="Nucleotide-diphossugar_trans"/>
</dbReference>
<dbReference type="Proteomes" id="UP000000267">
    <property type="component" value="Unassembled WGS sequence"/>
</dbReference>
<keyword evidence="12" id="KW-1185">Reference proteome</keyword>
<keyword evidence="7 10" id="KW-1133">Transmembrane helix</keyword>
<dbReference type="KEGG" id="vpo:Kpol_1015p13"/>
<name>A7TQP2_VANPO</name>
<dbReference type="GO" id="GO:0005794">
    <property type="term" value="C:Golgi apparatus"/>
    <property type="evidence" value="ECO:0007669"/>
    <property type="project" value="TreeGrafter"/>
</dbReference>
<proteinExistence type="inferred from homology"/>
<dbReference type="GO" id="GO:0006493">
    <property type="term" value="P:protein O-linked glycosylation"/>
    <property type="evidence" value="ECO:0007669"/>
    <property type="project" value="TreeGrafter"/>
</dbReference>
<keyword evidence="6" id="KW-0735">Signal-anchor</keyword>
<evidence type="ECO:0000256" key="2">
    <source>
        <dbReference type="ARBA" id="ARBA00009105"/>
    </source>
</evidence>
<evidence type="ECO:0000256" key="3">
    <source>
        <dbReference type="ARBA" id="ARBA00022676"/>
    </source>
</evidence>
<evidence type="ECO:0000256" key="1">
    <source>
        <dbReference type="ARBA" id="ARBA00004606"/>
    </source>
</evidence>
<evidence type="ECO:0000313" key="12">
    <source>
        <dbReference type="Proteomes" id="UP000000267"/>
    </source>
</evidence>
<organism evidence="12">
    <name type="scientific">Vanderwaltozyma polyspora (strain ATCC 22028 / DSM 70294 / BCRC 21397 / CBS 2163 / NBRC 10782 / NRRL Y-8283 / UCD 57-17)</name>
    <name type="common">Kluyveromyces polysporus</name>
    <dbReference type="NCBI Taxonomy" id="436907"/>
    <lineage>
        <taxon>Eukaryota</taxon>
        <taxon>Fungi</taxon>
        <taxon>Dikarya</taxon>
        <taxon>Ascomycota</taxon>
        <taxon>Saccharomycotina</taxon>
        <taxon>Saccharomycetes</taxon>
        <taxon>Saccharomycetales</taxon>
        <taxon>Saccharomycetaceae</taxon>
        <taxon>Vanderwaltozyma</taxon>
    </lineage>
</organism>
<sequence length="743" mass="87784">MLEQVKIFALRGRHSRNHLFIGLSFILLAALFYSISYEPEAITTIYKSAKLSFQNNEREAFKDALTNFKIKPLNEVAVNPLEVIPDLDEVVSLKKKSVWNPFNKNKYKYFNELDLTTQCRFYFRELYNINENWSNHFDKFTFNIKNYDDKQLDSFKDKHGVTLADEETIRIHKKRHDIALALQRQRVYDSCFLADPDAVNIQDIFSKKETTEDKLAGQIEDKNEKRDKQTDNLEKFNQWDFEHSMFPFVNYFNKDNFTNIMPNITKGNGEFYKPGSIPHYDPETGKFKRIIDYKYDNKKSFWGNWNKASSLFAKRGIALSFADSHLEMALKLIATLRFQGNKLPIQIIYKDNELSKDTMSKILQVAHSSELKFPGTPIDESIKPVKQDVWFLDVTNTVDPSLIERYTDFKNKWLACIFNLFEEFIFMDIDAVNYVPMEYFFEMDEYKRTGTVFFRDRMLRASVKRECVPIFETLTPNYMESKYFGNFPFINKDYVEEQCDKYLTPEELIYKRYFINHKLHQMESGLFAINKTKHVIPLIFSMMLHMTPQVRDCNYGDKEFYWIGFVVSGHSFAFNEMNAGSVGKYEVLSKKGVEESGRICAIQIAHMNKDGNLLWVNSGGSHCKFPNQAKKDWDEVQNKEFTKAKFSNFNSFKKYYDFEPLDADYGIIGAENYWGWTKPSQLCQGYWWCVKHDIKKKEFSFEETKEEGTIFKFSNEERKKIYAINKIWTRFNSTSLQFNILNE</sequence>
<dbReference type="OMA" id="CYITNDE"/>
<comment type="similarity">
    <text evidence="2">Belongs to the MNN1/MNT family.</text>
</comment>
<keyword evidence="8 10" id="KW-0472">Membrane</keyword>
<gene>
    <name evidence="11" type="ORF">Kpol_1015p13</name>
</gene>
<evidence type="ECO:0000256" key="8">
    <source>
        <dbReference type="ARBA" id="ARBA00023136"/>
    </source>
</evidence>
<evidence type="ECO:0000256" key="6">
    <source>
        <dbReference type="ARBA" id="ARBA00022968"/>
    </source>
</evidence>
<evidence type="ECO:0000256" key="5">
    <source>
        <dbReference type="ARBA" id="ARBA00022692"/>
    </source>
</evidence>
<dbReference type="OrthoDB" id="430354at2759"/>
<dbReference type="SUPFAM" id="SSF53448">
    <property type="entry name" value="Nucleotide-diphospho-sugar transferases"/>
    <property type="match status" value="1"/>
</dbReference>
<dbReference type="AlphaFoldDB" id="A7TQP2"/>
<dbReference type="GO" id="GO:0000033">
    <property type="term" value="F:alpha-1,3-mannosyltransferase activity"/>
    <property type="evidence" value="ECO:0007669"/>
    <property type="project" value="TreeGrafter"/>
</dbReference>
<feature type="transmembrane region" description="Helical" evidence="10">
    <location>
        <begin position="20"/>
        <end position="37"/>
    </location>
</feature>
<dbReference type="RefSeq" id="XP_001643281.1">
    <property type="nucleotide sequence ID" value="XM_001643231.1"/>
</dbReference>
<dbReference type="InterPro" id="IPR022751">
    <property type="entry name" value="Alpha_mannosyltransferase"/>
</dbReference>
<keyword evidence="9" id="KW-0325">Glycoprotein</keyword>
<dbReference type="FunCoup" id="A7TQP2">
    <property type="interactions" value="120"/>
</dbReference>
<dbReference type="PANTHER" id="PTHR31392">
    <property type="entry name" value="ALPHA-1,3-MANNOSYLTRANSFERASE MNN1-RELATED"/>
    <property type="match status" value="1"/>
</dbReference>
<evidence type="ECO:0000256" key="10">
    <source>
        <dbReference type="SAM" id="Phobius"/>
    </source>
</evidence>
<comment type="subcellular location">
    <subcellularLocation>
        <location evidence="1">Membrane</location>
        <topology evidence="1">Single-pass type II membrane protein</topology>
    </subcellularLocation>
</comment>